<name>A0AAD9UDX6_RIDPI</name>
<evidence type="ECO:0000256" key="3">
    <source>
        <dbReference type="ARBA" id="ARBA00023242"/>
    </source>
</evidence>
<comment type="subcellular location">
    <subcellularLocation>
        <location evidence="1">Nucleus</location>
    </subcellularLocation>
</comment>
<dbReference type="PANTHER" id="PTHR48038">
    <property type="entry name" value="RIBONUCLEOPROTEIN RB97D"/>
    <property type="match status" value="1"/>
</dbReference>
<dbReference type="GO" id="GO:0005634">
    <property type="term" value="C:nucleus"/>
    <property type="evidence" value="ECO:0007669"/>
    <property type="project" value="UniProtKB-SubCell"/>
</dbReference>
<dbReference type="Gene3D" id="3.30.70.330">
    <property type="match status" value="1"/>
</dbReference>
<evidence type="ECO:0000256" key="2">
    <source>
        <dbReference type="ARBA" id="ARBA00022884"/>
    </source>
</evidence>
<evidence type="ECO:0000313" key="7">
    <source>
        <dbReference type="EMBL" id="KAK2185751.1"/>
    </source>
</evidence>
<comment type="caution">
    <text evidence="7">The sequence shown here is derived from an EMBL/GenBank/DDBJ whole genome shotgun (WGS) entry which is preliminary data.</text>
</comment>
<dbReference type="GO" id="GO:0003723">
    <property type="term" value="F:RNA binding"/>
    <property type="evidence" value="ECO:0007669"/>
    <property type="project" value="UniProtKB-UniRule"/>
</dbReference>
<evidence type="ECO:0000256" key="4">
    <source>
        <dbReference type="PROSITE-ProRule" id="PRU00176"/>
    </source>
</evidence>
<dbReference type="InterPro" id="IPR000504">
    <property type="entry name" value="RRM_dom"/>
</dbReference>
<evidence type="ECO:0000256" key="1">
    <source>
        <dbReference type="ARBA" id="ARBA00004123"/>
    </source>
</evidence>
<feature type="domain" description="RRM" evidence="6">
    <location>
        <begin position="8"/>
        <end position="78"/>
    </location>
</feature>
<evidence type="ECO:0000259" key="6">
    <source>
        <dbReference type="PROSITE" id="PS50102"/>
    </source>
</evidence>
<evidence type="ECO:0000256" key="5">
    <source>
        <dbReference type="SAM" id="MobiDB-lite"/>
    </source>
</evidence>
<feature type="compositionally biased region" description="Basic and acidic residues" evidence="5">
    <location>
        <begin position="122"/>
        <end position="143"/>
    </location>
</feature>
<feature type="region of interest" description="Disordered" evidence="5">
    <location>
        <begin position="76"/>
        <end position="99"/>
    </location>
</feature>
<evidence type="ECO:0000313" key="8">
    <source>
        <dbReference type="Proteomes" id="UP001209878"/>
    </source>
</evidence>
<dbReference type="Pfam" id="PF00076">
    <property type="entry name" value="RRM_1"/>
    <property type="match status" value="1"/>
</dbReference>
<gene>
    <name evidence="7" type="ORF">NP493_223g01004</name>
</gene>
<dbReference type="Proteomes" id="UP001209878">
    <property type="component" value="Unassembled WGS sequence"/>
</dbReference>
<keyword evidence="3" id="KW-0539">Nucleus</keyword>
<dbReference type="PROSITE" id="PS50102">
    <property type="entry name" value="RRM"/>
    <property type="match status" value="1"/>
</dbReference>
<dbReference type="InterPro" id="IPR012677">
    <property type="entry name" value="Nucleotide-bd_a/b_plait_sf"/>
</dbReference>
<dbReference type="InterPro" id="IPR035979">
    <property type="entry name" value="RBD_domain_sf"/>
</dbReference>
<feature type="region of interest" description="Disordered" evidence="5">
    <location>
        <begin position="118"/>
        <end position="143"/>
    </location>
</feature>
<sequence>MSDKQMGTRVYIGRLSYHVRERDIEKFFRGYGRIREIMLKNGYGFVEFDDQRDADDAVYELSGKDLCGERVVLEHARGPSSRRGRDSFRESSRSDDYGYRRRSSWIDKVEIEYARGTPRGSDYWRDQERGYDFPRRHGGGRDK</sequence>
<proteinExistence type="predicted"/>
<dbReference type="PANTHER" id="PTHR48038:SF3">
    <property type="entry name" value="SPLICING FACTOR, ARGININE_SERINE-RICH 1-RELATED"/>
    <property type="match status" value="1"/>
</dbReference>
<dbReference type="SMART" id="SM00360">
    <property type="entry name" value="RRM"/>
    <property type="match status" value="1"/>
</dbReference>
<dbReference type="EMBL" id="JAODUO010000224">
    <property type="protein sequence ID" value="KAK2185751.1"/>
    <property type="molecule type" value="Genomic_DNA"/>
</dbReference>
<dbReference type="FunFam" id="3.30.70.330:FF:000547">
    <property type="entry name" value="Serine/arginine-rich splicing factor 4"/>
    <property type="match status" value="1"/>
</dbReference>
<protein>
    <recommendedName>
        <fullName evidence="6">RRM domain-containing protein</fullName>
    </recommendedName>
</protein>
<accession>A0AAD9UDX6</accession>
<keyword evidence="8" id="KW-1185">Reference proteome</keyword>
<organism evidence="7 8">
    <name type="scientific">Ridgeia piscesae</name>
    <name type="common">Tubeworm</name>
    <dbReference type="NCBI Taxonomy" id="27915"/>
    <lineage>
        <taxon>Eukaryota</taxon>
        <taxon>Metazoa</taxon>
        <taxon>Spiralia</taxon>
        <taxon>Lophotrochozoa</taxon>
        <taxon>Annelida</taxon>
        <taxon>Polychaeta</taxon>
        <taxon>Sedentaria</taxon>
        <taxon>Canalipalpata</taxon>
        <taxon>Sabellida</taxon>
        <taxon>Siboglinidae</taxon>
        <taxon>Ridgeia</taxon>
    </lineage>
</organism>
<dbReference type="SUPFAM" id="SSF54928">
    <property type="entry name" value="RNA-binding domain, RBD"/>
    <property type="match status" value="1"/>
</dbReference>
<dbReference type="CDD" id="cd12337">
    <property type="entry name" value="RRM1_SRSF4_like"/>
    <property type="match status" value="1"/>
</dbReference>
<keyword evidence="2 4" id="KW-0694">RNA-binding</keyword>
<dbReference type="AlphaFoldDB" id="A0AAD9UDX6"/>
<reference evidence="7" key="1">
    <citation type="journal article" date="2023" name="Mol. Biol. Evol.">
        <title>Third-Generation Sequencing Reveals the Adaptive Role of the Epigenome in Three Deep-Sea Polychaetes.</title>
        <authorList>
            <person name="Perez M."/>
            <person name="Aroh O."/>
            <person name="Sun Y."/>
            <person name="Lan Y."/>
            <person name="Juniper S.K."/>
            <person name="Young C.R."/>
            <person name="Angers B."/>
            <person name="Qian P.Y."/>
        </authorList>
    </citation>
    <scope>NUCLEOTIDE SEQUENCE</scope>
    <source>
        <strain evidence="7">R07B-5</strain>
    </source>
</reference>